<organism evidence="2 3">
    <name type="scientific">Acidocella aminolytica 101 = DSM 11237</name>
    <dbReference type="NCBI Taxonomy" id="1120923"/>
    <lineage>
        <taxon>Bacteria</taxon>
        <taxon>Pseudomonadati</taxon>
        <taxon>Pseudomonadota</taxon>
        <taxon>Alphaproteobacteria</taxon>
        <taxon>Acetobacterales</taxon>
        <taxon>Acidocellaceae</taxon>
        <taxon>Acidocella</taxon>
    </lineage>
</organism>
<comment type="caution">
    <text evidence="2">The sequence shown here is derived from an EMBL/GenBank/DDBJ whole genome shotgun (WGS) entry which is preliminary data.</text>
</comment>
<feature type="transmembrane region" description="Helical" evidence="1">
    <location>
        <begin position="237"/>
        <end position="254"/>
    </location>
</feature>
<evidence type="ECO:0000313" key="3">
    <source>
        <dbReference type="Proteomes" id="UP000032668"/>
    </source>
</evidence>
<feature type="transmembrane region" description="Helical" evidence="1">
    <location>
        <begin position="128"/>
        <end position="148"/>
    </location>
</feature>
<proteinExistence type="predicted"/>
<dbReference type="AlphaFoldDB" id="A0A0D6PL51"/>
<feature type="transmembrane region" description="Helical" evidence="1">
    <location>
        <begin position="160"/>
        <end position="181"/>
    </location>
</feature>
<dbReference type="STRING" id="1120923.SAMN02746095_01102"/>
<protein>
    <submittedName>
        <fullName evidence="2">Uncharacterized protein</fullName>
    </submittedName>
</protein>
<dbReference type="Proteomes" id="UP000032668">
    <property type="component" value="Unassembled WGS sequence"/>
</dbReference>
<dbReference type="EMBL" id="BANC01000150">
    <property type="protein sequence ID" value="GAN82101.1"/>
    <property type="molecule type" value="Genomic_DNA"/>
</dbReference>
<evidence type="ECO:0000313" key="2">
    <source>
        <dbReference type="EMBL" id="GAN82101.1"/>
    </source>
</evidence>
<reference evidence="2 3" key="1">
    <citation type="submission" date="2012-11" db="EMBL/GenBank/DDBJ databases">
        <title>Whole genome sequence of Acidocella aminolytica 101 = DSM 11237.</title>
        <authorList>
            <person name="Azuma Y."/>
            <person name="Higashiura N."/>
            <person name="Hirakawa H."/>
            <person name="Matsushita K."/>
        </authorList>
    </citation>
    <scope>NUCLEOTIDE SEQUENCE [LARGE SCALE GENOMIC DNA]</scope>
    <source>
        <strain evidence="3">101 / DSM 11237</strain>
    </source>
</reference>
<keyword evidence="3" id="KW-1185">Reference proteome</keyword>
<feature type="transmembrane region" description="Helical" evidence="1">
    <location>
        <begin position="187"/>
        <end position="209"/>
    </location>
</feature>
<feature type="transmembrane region" description="Helical" evidence="1">
    <location>
        <begin position="97"/>
        <end position="116"/>
    </location>
</feature>
<evidence type="ECO:0000256" key="1">
    <source>
        <dbReference type="SAM" id="Phobius"/>
    </source>
</evidence>
<dbReference type="RefSeq" id="WP_048880489.1">
    <property type="nucleotide sequence ID" value="NZ_BANC01000150.1"/>
</dbReference>
<gene>
    <name evidence="2" type="ORF">Aam_153_013</name>
</gene>
<dbReference type="Pfam" id="PF13367">
    <property type="entry name" value="PrsW-protease"/>
    <property type="match status" value="1"/>
</dbReference>
<keyword evidence="1" id="KW-0472">Membrane</keyword>
<name>A0A0D6PL51_9PROT</name>
<dbReference type="OrthoDB" id="5504276at2"/>
<dbReference type="InterPro" id="IPR026898">
    <property type="entry name" value="PrsW"/>
</dbReference>
<feature type="transmembrane region" description="Helical" evidence="1">
    <location>
        <begin position="260"/>
        <end position="281"/>
    </location>
</feature>
<dbReference type="GO" id="GO:0008233">
    <property type="term" value="F:peptidase activity"/>
    <property type="evidence" value="ECO:0007669"/>
    <property type="project" value="InterPro"/>
</dbReference>
<keyword evidence="1" id="KW-0812">Transmembrane</keyword>
<accession>A0A0D6PL51</accession>
<sequence length="287" mass="30945">MLSFLIALLAAVFLWEVAAIKTNLRLAQTARKRLFRMGGRFAIVALLVELVESTVPETGLSPLTHAAWHALLMAAIPEELIKFLAVTRFGKRELSELGPSIAVLMAVGTSLGFGVLESQFSGGGVLGIFTALPMDAIFGFTMGGFLALAWNKSGETNESLLLMALLVPMAFHFLFTFLLVLHQQVPALIWPLAALPAVMLLEGGFALILTNHAVNKRSGYAVKRPPFDPYGTRARQFAMLCFALTGVAMALAAYDPHLRALGLCAVLPLLFMLDLGLVAMARSRGYA</sequence>
<keyword evidence="1" id="KW-1133">Transmembrane helix</keyword>